<reference evidence="1 2" key="1">
    <citation type="submission" date="2019-05" db="EMBL/GenBank/DDBJ databases">
        <title>Another draft genome of Portunus trituberculatus and its Hox gene families provides insights of decapod evolution.</title>
        <authorList>
            <person name="Jeong J.-H."/>
            <person name="Song I."/>
            <person name="Kim S."/>
            <person name="Choi T."/>
            <person name="Kim D."/>
            <person name="Ryu S."/>
            <person name="Kim W."/>
        </authorList>
    </citation>
    <scope>NUCLEOTIDE SEQUENCE [LARGE SCALE GENOMIC DNA]</scope>
    <source>
        <tissue evidence="1">Muscle</tissue>
    </source>
</reference>
<keyword evidence="2" id="KW-1185">Reference proteome</keyword>
<accession>A0A5B7F0I5</accession>
<proteinExistence type="predicted"/>
<name>A0A5B7F0I5_PORTR</name>
<dbReference type="AlphaFoldDB" id="A0A5B7F0I5"/>
<evidence type="ECO:0000313" key="1">
    <source>
        <dbReference type="EMBL" id="MPC39007.1"/>
    </source>
</evidence>
<dbReference type="EMBL" id="VSRR010004231">
    <property type="protein sequence ID" value="MPC39007.1"/>
    <property type="molecule type" value="Genomic_DNA"/>
</dbReference>
<organism evidence="1 2">
    <name type="scientific">Portunus trituberculatus</name>
    <name type="common">Swimming crab</name>
    <name type="synonym">Neptunus trituberculatus</name>
    <dbReference type="NCBI Taxonomy" id="210409"/>
    <lineage>
        <taxon>Eukaryota</taxon>
        <taxon>Metazoa</taxon>
        <taxon>Ecdysozoa</taxon>
        <taxon>Arthropoda</taxon>
        <taxon>Crustacea</taxon>
        <taxon>Multicrustacea</taxon>
        <taxon>Malacostraca</taxon>
        <taxon>Eumalacostraca</taxon>
        <taxon>Eucarida</taxon>
        <taxon>Decapoda</taxon>
        <taxon>Pleocyemata</taxon>
        <taxon>Brachyura</taxon>
        <taxon>Eubrachyura</taxon>
        <taxon>Portunoidea</taxon>
        <taxon>Portunidae</taxon>
        <taxon>Portuninae</taxon>
        <taxon>Portunus</taxon>
    </lineage>
</organism>
<protein>
    <submittedName>
        <fullName evidence="1">Uncharacterized protein</fullName>
    </submittedName>
</protein>
<evidence type="ECO:0000313" key="2">
    <source>
        <dbReference type="Proteomes" id="UP000324222"/>
    </source>
</evidence>
<gene>
    <name evidence="1" type="ORF">E2C01_032526</name>
</gene>
<comment type="caution">
    <text evidence="1">The sequence shown here is derived from an EMBL/GenBank/DDBJ whole genome shotgun (WGS) entry which is preliminary data.</text>
</comment>
<dbReference type="Proteomes" id="UP000324222">
    <property type="component" value="Unassembled WGS sequence"/>
</dbReference>
<sequence length="122" mass="12827">MTACYGVGKGVRDVAARQGGVGRENTACATPWVVAGDVAPSSDSNGTSRQGVKWQLNPGLRCPKKSLGGALRADDFLLGIKEGRGEDVLTAKWMSSPPNIDTLRPVMFMGTSPPFYPPFASA</sequence>